<evidence type="ECO:0000313" key="1">
    <source>
        <dbReference type="EMBL" id="KAF2230712.1"/>
    </source>
</evidence>
<name>A0A6A6GYB7_VIRVR</name>
<evidence type="ECO:0000313" key="2">
    <source>
        <dbReference type="Proteomes" id="UP000800092"/>
    </source>
</evidence>
<accession>A0A6A6GYB7</accession>
<keyword evidence="2" id="KW-1185">Reference proteome</keyword>
<gene>
    <name evidence="1" type="ORF">EV356DRAFT_508342</name>
</gene>
<reference evidence="1" key="1">
    <citation type="journal article" date="2020" name="Stud. Mycol.">
        <title>101 Dothideomycetes genomes: a test case for predicting lifestyles and emergence of pathogens.</title>
        <authorList>
            <person name="Haridas S."/>
            <person name="Albert R."/>
            <person name="Binder M."/>
            <person name="Bloem J."/>
            <person name="Labutti K."/>
            <person name="Salamov A."/>
            <person name="Andreopoulos B."/>
            <person name="Baker S."/>
            <person name="Barry K."/>
            <person name="Bills G."/>
            <person name="Bluhm B."/>
            <person name="Cannon C."/>
            <person name="Castanera R."/>
            <person name="Culley D."/>
            <person name="Daum C."/>
            <person name="Ezra D."/>
            <person name="Gonzalez J."/>
            <person name="Henrissat B."/>
            <person name="Kuo A."/>
            <person name="Liang C."/>
            <person name="Lipzen A."/>
            <person name="Lutzoni F."/>
            <person name="Magnuson J."/>
            <person name="Mondo S."/>
            <person name="Nolan M."/>
            <person name="Ohm R."/>
            <person name="Pangilinan J."/>
            <person name="Park H.-J."/>
            <person name="Ramirez L."/>
            <person name="Alfaro M."/>
            <person name="Sun H."/>
            <person name="Tritt A."/>
            <person name="Yoshinaga Y."/>
            <person name="Zwiers L.-H."/>
            <person name="Turgeon B."/>
            <person name="Goodwin S."/>
            <person name="Spatafora J."/>
            <person name="Crous P."/>
            <person name="Grigoriev I."/>
        </authorList>
    </citation>
    <scope>NUCLEOTIDE SEQUENCE</scope>
    <source>
        <strain evidence="1">Tuck. ex Michener</strain>
    </source>
</reference>
<dbReference type="Proteomes" id="UP000800092">
    <property type="component" value="Unassembled WGS sequence"/>
</dbReference>
<dbReference type="AlphaFoldDB" id="A0A6A6GYB7"/>
<proteinExistence type="predicted"/>
<dbReference type="EMBL" id="ML991837">
    <property type="protein sequence ID" value="KAF2230712.1"/>
    <property type="molecule type" value="Genomic_DNA"/>
</dbReference>
<organism evidence="1 2">
    <name type="scientific">Viridothelium virens</name>
    <name type="common">Speckled blister lichen</name>
    <name type="synonym">Trypethelium virens</name>
    <dbReference type="NCBI Taxonomy" id="1048519"/>
    <lineage>
        <taxon>Eukaryota</taxon>
        <taxon>Fungi</taxon>
        <taxon>Dikarya</taxon>
        <taxon>Ascomycota</taxon>
        <taxon>Pezizomycotina</taxon>
        <taxon>Dothideomycetes</taxon>
        <taxon>Dothideomycetes incertae sedis</taxon>
        <taxon>Trypetheliales</taxon>
        <taxon>Trypetheliaceae</taxon>
        <taxon>Viridothelium</taxon>
    </lineage>
</organism>
<sequence>MPTFLFIILSACGGRLGKRDLSGSATADDIPLTISEHKTMTANLWLNVSIISCEEGFDPRSRYNDNVFCTYLGTYIEHSTSNLEGAEEIAKFKI</sequence>
<protein>
    <submittedName>
        <fullName evidence="1">Uncharacterized protein</fullName>
    </submittedName>
</protein>